<dbReference type="Proteomes" id="UP000674938">
    <property type="component" value="Unassembled WGS sequence"/>
</dbReference>
<accession>A0A940PEZ8</accession>
<dbReference type="EMBL" id="JAEEGA010000016">
    <property type="protein sequence ID" value="MBP1043367.1"/>
    <property type="molecule type" value="Genomic_DNA"/>
</dbReference>
<dbReference type="GO" id="GO:0008171">
    <property type="term" value="F:O-methyltransferase activity"/>
    <property type="evidence" value="ECO:0007669"/>
    <property type="project" value="InterPro"/>
</dbReference>
<evidence type="ECO:0000313" key="5">
    <source>
        <dbReference type="Proteomes" id="UP000674938"/>
    </source>
</evidence>
<dbReference type="PANTHER" id="PTHR10509:SF14">
    <property type="entry name" value="CAFFEOYL-COA O-METHYLTRANSFERASE 3-RELATED"/>
    <property type="match status" value="1"/>
</dbReference>
<dbReference type="AlphaFoldDB" id="A0A940PEZ8"/>
<dbReference type="GO" id="GO:0008757">
    <property type="term" value="F:S-adenosylmethionine-dependent methyltransferase activity"/>
    <property type="evidence" value="ECO:0007669"/>
    <property type="project" value="TreeGrafter"/>
</dbReference>
<keyword evidence="5" id="KW-1185">Reference proteome</keyword>
<dbReference type="InterPro" id="IPR002935">
    <property type="entry name" value="SAM_O-MeTrfase"/>
</dbReference>
<dbReference type="InterPro" id="IPR029063">
    <property type="entry name" value="SAM-dependent_MTases_sf"/>
</dbReference>
<proteinExistence type="predicted"/>
<comment type="caution">
    <text evidence="4">The sequence shown here is derived from an EMBL/GenBank/DDBJ whole genome shotgun (WGS) entry which is preliminary data.</text>
</comment>
<evidence type="ECO:0000256" key="3">
    <source>
        <dbReference type="ARBA" id="ARBA00022691"/>
    </source>
</evidence>
<dbReference type="SUPFAM" id="SSF53335">
    <property type="entry name" value="S-adenosyl-L-methionine-dependent methyltransferases"/>
    <property type="match status" value="1"/>
</dbReference>
<dbReference type="InterPro" id="IPR050362">
    <property type="entry name" value="Cation-dep_OMT"/>
</dbReference>
<dbReference type="Pfam" id="PF01596">
    <property type="entry name" value="Methyltransf_3"/>
    <property type="match status" value="1"/>
</dbReference>
<dbReference type="Gene3D" id="3.40.50.150">
    <property type="entry name" value="Vaccinia Virus protein VP39"/>
    <property type="match status" value="1"/>
</dbReference>
<evidence type="ECO:0000313" key="4">
    <source>
        <dbReference type="EMBL" id="MBP1043367.1"/>
    </source>
</evidence>
<dbReference type="CDD" id="cd02440">
    <property type="entry name" value="AdoMet_MTases"/>
    <property type="match status" value="1"/>
</dbReference>
<keyword evidence="2" id="KW-0808">Transferase</keyword>
<keyword evidence="3" id="KW-0949">S-adenosyl-L-methionine</keyword>
<dbReference type="GO" id="GO:0032259">
    <property type="term" value="P:methylation"/>
    <property type="evidence" value="ECO:0007669"/>
    <property type="project" value="UniProtKB-KW"/>
</dbReference>
<evidence type="ECO:0000256" key="2">
    <source>
        <dbReference type="ARBA" id="ARBA00022679"/>
    </source>
</evidence>
<name>A0A940PEZ8_9ENTE</name>
<evidence type="ECO:0000256" key="1">
    <source>
        <dbReference type="ARBA" id="ARBA00022603"/>
    </source>
</evidence>
<reference evidence="4" key="1">
    <citation type="submission" date="2020-12" db="EMBL/GenBank/DDBJ databases">
        <title>Vagococcus allomyrinae sp. nov. and Enterococcus lavae sp. nov., isolated from the larvae of Allomyrina dichotoma.</title>
        <authorList>
            <person name="Lee S.D."/>
        </authorList>
    </citation>
    <scope>NUCLEOTIDE SEQUENCE</scope>
    <source>
        <strain evidence="4">BWB3-3</strain>
    </source>
</reference>
<keyword evidence="1" id="KW-0489">Methyltransferase</keyword>
<protein>
    <submittedName>
        <fullName evidence="4">O-methyltransferase</fullName>
    </submittedName>
</protein>
<dbReference type="PROSITE" id="PS51682">
    <property type="entry name" value="SAM_OMT_I"/>
    <property type="match status" value="1"/>
</dbReference>
<dbReference type="PANTHER" id="PTHR10509">
    <property type="entry name" value="O-METHYLTRANSFERASE-RELATED"/>
    <property type="match status" value="1"/>
</dbReference>
<organism evidence="4 5">
    <name type="scientific">Vagococcus allomyrinae</name>
    <dbReference type="NCBI Taxonomy" id="2794353"/>
    <lineage>
        <taxon>Bacteria</taxon>
        <taxon>Bacillati</taxon>
        <taxon>Bacillota</taxon>
        <taxon>Bacilli</taxon>
        <taxon>Lactobacillales</taxon>
        <taxon>Enterococcaceae</taxon>
        <taxon>Vagococcus</taxon>
    </lineage>
</organism>
<gene>
    <name evidence="4" type="ORF">I6N95_20300</name>
</gene>
<sequence>MDLTNYQDVDRYFTDQLVKEDPSLKELLADNLKEGLPAHDVSPSQGKFLALLTKIAKAERVLEIGTLGGYSTLWFASALPIHGKIVTLEYSAQHARVARDHFKNNPLAHKIELIEGAAADTLQHLIDRHTEPFDLIFIDADKENNSLYLELSLQLAKVGTIIIGDNVVRHGEVLNEDSPDGRVQGVRSFIHDLSTSPHLDSTALETVGLKGYDGFTISLVNSTPHH</sequence>